<evidence type="ECO:0000313" key="2">
    <source>
        <dbReference type="EMBL" id="CAI9288081.1"/>
    </source>
</evidence>
<evidence type="ECO:0000256" key="1">
    <source>
        <dbReference type="SAM" id="Phobius"/>
    </source>
</evidence>
<proteinExistence type="predicted"/>
<name>A0AA35Z8V5_LACSI</name>
<dbReference type="Proteomes" id="UP001177003">
    <property type="component" value="Chromosome 5"/>
</dbReference>
<gene>
    <name evidence="2" type="ORF">LSALG_LOCUS27406</name>
</gene>
<keyword evidence="1" id="KW-0812">Transmembrane</keyword>
<sequence length="112" mass="12948">MNLMIHAVVILTMVSFCMGLGSIVVPNTITKFRMYLTNVVEDNVIVNISGKGGDYQGKRTLAFNEEFDWIIRAKVKTIYNVQRCYWLVRSDGLYVSKHNHTFPDDWDKKAAW</sequence>
<keyword evidence="1" id="KW-1133">Transmembrane helix</keyword>
<keyword evidence="3" id="KW-1185">Reference proteome</keyword>
<dbReference type="AlphaFoldDB" id="A0AA35Z8V5"/>
<evidence type="ECO:0000313" key="3">
    <source>
        <dbReference type="Proteomes" id="UP001177003"/>
    </source>
</evidence>
<protein>
    <recommendedName>
        <fullName evidence="4">S-protein homolog</fullName>
    </recommendedName>
</protein>
<dbReference type="EMBL" id="OX465081">
    <property type="protein sequence ID" value="CAI9288081.1"/>
    <property type="molecule type" value="Genomic_DNA"/>
</dbReference>
<feature type="transmembrane region" description="Helical" evidence="1">
    <location>
        <begin position="6"/>
        <end position="25"/>
    </location>
</feature>
<keyword evidence="1" id="KW-0472">Membrane</keyword>
<organism evidence="2 3">
    <name type="scientific">Lactuca saligna</name>
    <name type="common">Willowleaf lettuce</name>
    <dbReference type="NCBI Taxonomy" id="75948"/>
    <lineage>
        <taxon>Eukaryota</taxon>
        <taxon>Viridiplantae</taxon>
        <taxon>Streptophyta</taxon>
        <taxon>Embryophyta</taxon>
        <taxon>Tracheophyta</taxon>
        <taxon>Spermatophyta</taxon>
        <taxon>Magnoliopsida</taxon>
        <taxon>eudicotyledons</taxon>
        <taxon>Gunneridae</taxon>
        <taxon>Pentapetalae</taxon>
        <taxon>asterids</taxon>
        <taxon>campanulids</taxon>
        <taxon>Asterales</taxon>
        <taxon>Asteraceae</taxon>
        <taxon>Cichorioideae</taxon>
        <taxon>Cichorieae</taxon>
        <taxon>Lactucinae</taxon>
        <taxon>Lactuca</taxon>
    </lineage>
</organism>
<evidence type="ECO:0008006" key="4">
    <source>
        <dbReference type="Google" id="ProtNLM"/>
    </source>
</evidence>
<reference evidence="2" key="1">
    <citation type="submission" date="2023-04" db="EMBL/GenBank/DDBJ databases">
        <authorList>
            <person name="Vijverberg K."/>
            <person name="Xiong W."/>
            <person name="Schranz E."/>
        </authorList>
    </citation>
    <scope>NUCLEOTIDE SEQUENCE</scope>
</reference>
<accession>A0AA35Z8V5</accession>